<organism evidence="6 7">
    <name type="scientific">Corallincola platygyrae</name>
    <dbReference type="NCBI Taxonomy" id="1193278"/>
    <lineage>
        <taxon>Bacteria</taxon>
        <taxon>Pseudomonadati</taxon>
        <taxon>Pseudomonadota</taxon>
        <taxon>Gammaproteobacteria</taxon>
        <taxon>Alteromonadales</taxon>
        <taxon>Psychromonadaceae</taxon>
        <taxon>Corallincola</taxon>
    </lineage>
</organism>
<comment type="similarity">
    <text evidence="1">Belongs to the ABC transporter superfamily.</text>
</comment>
<evidence type="ECO:0000313" key="7">
    <source>
        <dbReference type="Proteomes" id="UP001597380"/>
    </source>
</evidence>
<dbReference type="InterPro" id="IPR017871">
    <property type="entry name" value="ABC_transporter-like_CS"/>
</dbReference>
<evidence type="ECO:0000256" key="3">
    <source>
        <dbReference type="ARBA" id="ARBA00022741"/>
    </source>
</evidence>
<dbReference type="PROSITE" id="PS50893">
    <property type="entry name" value="ABC_TRANSPORTER_2"/>
    <property type="match status" value="1"/>
</dbReference>
<name>A0ABW4XKF0_9GAMM</name>
<dbReference type="PANTHER" id="PTHR42798:SF2">
    <property type="entry name" value="ABC TRANSPORTER ATP-BINDING PROTEIN MG467-RELATED"/>
    <property type="match status" value="1"/>
</dbReference>
<dbReference type="SMART" id="SM00382">
    <property type="entry name" value="AAA"/>
    <property type="match status" value="1"/>
</dbReference>
<proteinExistence type="inferred from homology"/>
<dbReference type="RefSeq" id="WP_345340390.1">
    <property type="nucleotide sequence ID" value="NZ_BAABLI010000014.1"/>
</dbReference>
<accession>A0ABW4XKF0</accession>
<protein>
    <submittedName>
        <fullName evidence="6">ABC transporter ATP-binding protein</fullName>
    </submittedName>
</protein>
<dbReference type="Proteomes" id="UP001597380">
    <property type="component" value="Unassembled WGS sequence"/>
</dbReference>
<keyword evidence="3" id="KW-0547">Nucleotide-binding</keyword>
<evidence type="ECO:0000256" key="2">
    <source>
        <dbReference type="ARBA" id="ARBA00022448"/>
    </source>
</evidence>
<evidence type="ECO:0000259" key="5">
    <source>
        <dbReference type="PROSITE" id="PS50893"/>
    </source>
</evidence>
<dbReference type="InterPro" id="IPR003593">
    <property type="entry name" value="AAA+_ATPase"/>
</dbReference>
<gene>
    <name evidence="6" type="ORF">ACFSJ3_06025</name>
</gene>
<dbReference type="CDD" id="cd03255">
    <property type="entry name" value="ABC_MJ0796_LolCDE_FtsE"/>
    <property type="match status" value="1"/>
</dbReference>
<sequence length="220" mass="23570">MIEFQQVNYTVDGPQGALSILNGVTLEVKQGESVAIIGPSGAGKSSLLSLAAGLERSSAGEVKVAGKSLTGADESTLAELRAEYIGFVFQSFLLIPELTAIENLTVPAQLCGHPVSPETAQSMLTKVGLDKRGHHYPQQMSGGEQQRLAIARAFMTNPTILLADEPTGNLDRANGEHISELLFRMNKEQGTTLLLVTHDEGLAKQCQRVYRLIDGKLEVA</sequence>
<dbReference type="InterPro" id="IPR003439">
    <property type="entry name" value="ABC_transporter-like_ATP-bd"/>
</dbReference>
<dbReference type="InterPro" id="IPR027417">
    <property type="entry name" value="P-loop_NTPase"/>
</dbReference>
<feature type="domain" description="ABC transporter" evidence="5">
    <location>
        <begin position="2"/>
        <end position="219"/>
    </location>
</feature>
<evidence type="ECO:0000256" key="1">
    <source>
        <dbReference type="ARBA" id="ARBA00005417"/>
    </source>
</evidence>
<evidence type="ECO:0000256" key="4">
    <source>
        <dbReference type="ARBA" id="ARBA00022840"/>
    </source>
</evidence>
<dbReference type="GO" id="GO:0005524">
    <property type="term" value="F:ATP binding"/>
    <property type="evidence" value="ECO:0007669"/>
    <property type="project" value="UniProtKB-KW"/>
</dbReference>
<keyword evidence="4 6" id="KW-0067">ATP-binding</keyword>
<comment type="caution">
    <text evidence="6">The sequence shown here is derived from an EMBL/GenBank/DDBJ whole genome shotgun (WGS) entry which is preliminary data.</text>
</comment>
<evidence type="ECO:0000313" key="6">
    <source>
        <dbReference type="EMBL" id="MFD2095538.1"/>
    </source>
</evidence>
<reference evidence="7" key="1">
    <citation type="journal article" date="2019" name="Int. J. Syst. Evol. Microbiol.">
        <title>The Global Catalogue of Microorganisms (GCM) 10K type strain sequencing project: providing services to taxonomists for standard genome sequencing and annotation.</title>
        <authorList>
            <consortium name="The Broad Institute Genomics Platform"/>
            <consortium name="The Broad Institute Genome Sequencing Center for Infectious Disease"/>
            <person name="Wu L."/>
            <person name="Ma J."/>
        </authorList>
    </citation>
    <scope>NUCLEOTIDE SEQUENCE [LARGE SCALE GENOMIC DNA]</scope>
    <source>
        <strain evidence="7">CGMCC 1.10992</strain>
    </source>
</reference>
<dbReference type="PROSITE" id="PS00211">
    <property type="entry name" value="ABC_TRANSPORTER_1"/>
    <property type="match status" value="1"/>
</dbReference>
<dbReference type="SUPFAM" id="SSF52540">
    <property type="entry name" value="P-loop containing nucleoside triphosphate hydrolases"/>
    <property type="match status" value="1"/>
</dbReference>
<dbReference type="Gene3D" id="3.40.50.300">
    <property type="entry name" value="P-loop containing nucleotide triphosphate hydrolases"/>
    <property type="match status" value="1"/>
</dbReference>
<dbReference type="EMBL" id="JBHUHT010000009">
    <property type="protein sequence ID" value="MFD2095538.1"/>
    <property type="molecule type" value="Genomic_DNA"/>
</dbReference>
<keyword evidence="7" id="KW-1185">Reference proteome</keyword>
<dbReference type="InterPro" id="IPR017911">
    <property type="entry name" value="MacB-like_ATP-bd"/>
</dbReference>
<keyword evidence="2" id="KW-0813">Transport</keyword>
<dbReference type="PANTHER" id="PTHR42798">
    <property type="entry name" value="LIPOPROTEIN-RELEASING SYSTEM ATP-BINDING PROTEIN LOLD"/>
    <property type="match status" value="1"/>
</dbReference>
<dbReference type="Pfam" id="PF00005">
    <property type="entry name" value="ABC_tran"/>
    <property type="match status" value="1"/>
</dbReference>